<dbReference type="EMBL" id="KV441428">
    <property type="protein sequence ID" value="OAF54346.1"/>
    <property type="molecule type" value="Genomic_DNA"/>
</dbReference>
<dbReference type="OrthoDB" id="428260at2759"/>
<dbReference type="RefSeq" id="XP_024319653.1">
    <property type="nucleotide sequence ID" value="XM_024472892.1"/>
</dbReference>
<comment type="similarity">
    <text evidence="1">Belongs to the class-A beta-lactamase family.</text>
</comment>
<dbReference type="PANTHER" id="PTHR43283">
    <property type="entry name" value="BETA-LACTAMASE-RELATED"/>
    <property type="match status" value="1"/>
</dbReference>
<dbReference type="AlphaFoldDB" id="A0A176ZWJ3"/>
<reference evidence="4" key="1">
    <citation type="submission" date="2016-03" db="EMBL/GenBank/DDBJ databases">
        <title>Updated assembly of Pseudogymnoascus destructans, the fungus causing white-nose syndrome of bats.</title>
        <authorList>
            <person name="Palmer J.M."/>
            <person name="Drees K.P."/>
            <person name="Foster J.T."/>
            <person name="Lindner D.L."/>
        </authorList>
    </citation>
    <scope>NUCLEOTIDE SEQUENCE [LARGE SCALE GENOMIC DNA]</scope>
    <source>
        <strain evidence="4">20631-21</strain>
    </source>
</reference>
<organism evidence="4">
    <name type="scientific">Pseudogymnoascus destructans</name>
    <dbReference type="NCBI Taxonomy" id="655981"/>
    <lineage>
        <taxon>Eukaryota</taxon>
        <taxon>Fungi</taxon>
        <taxon>Dikarya</taxon>
        <taxon>Ascomycota</taxon>
        <taxon>Pezizomycotina</taxon>
        <taxon>Leotiomycetes</taxon>
        <taxon>Thelebolales</taxon>
        <taxon>Thelebolaceae</taxon>
        <taxon>Pseudogymnoascus</taxon>
    </lineage>
</organism>
<dbReference type="Gene3D" id="3.40.710.10">
    <property type="entry name" value="DD-peptidase/beta-lactamase superfamily"/>
    <property type="match status" value="1"/>
</dbReference>
<dbReference type="InterPro" id="IPR001466">
    <property type="entry name" value="Beta-lactam-related"/>
</dbReference>
<dbReference type="InterPro" id="IPR050789">
    <property type="entry name" value="Diverse_Enzym_Activities"/>
</dbReference>
<evidence type="ECO:0000256" key="2">
    <source>
        <dbReference type="ARBA" id="ARBA00022801"/>
    </source>
</evidence>
<dbReference type="PANTHER" id="PTHR43283:SF17">
    <property type="entry name" value="(LOVD), PUTATIVE (AFU_ORTHOLOGUE AFUA_5G00920)-RELATED"/>
    <property type="match status" value="1"/>
</dbReference>
<feature type="domain" description="Beta-lactamase-related" evidence="3">
    <location>
        <begin position="5"/>
        <end position="378"/>
    </location>
</feature>
<sequence length="409" mass="44871">MSSLDEQFQQACAAGDLPGVVLLASDTTGKFKYEKAFGMKSPGEKIDINATFILASCTKLMTTIAAMQCVERGEIQLDDDVSTVLTELKDIQILTGFNEETNEPILTPAKNKITLRHLLTHTAGLGYYGMNPLLARLFKTLAPPRAGDATSPIIQRISSPLLFEPGTSWEYGTGLDWAGVLVMRLTNTSLEAYMQSHIWDPLGIKNITFHQELKPEVRRRLVTMTKRGARKKVWSKPSTGGEKIEWTDDKVYEDPCKDEFGGGGAIGSAVEYLKILTSICASDGKLLKGTTIDEMFTPQLPPGGRRALTIHNDALAETETFTSRKSGTKLNFGLGGLLVLSDDEGTGLKAGTMTWSGLPNLLWTIDRRSGLSLFYAENVIPFGDHRSHRMQQMFEREVYGLAAPSGSKL</sequence>
<gene>
    <name evidence="4" type="ORF">VC83_09453</name>
</gene>
<name>A0A176ZWJ3_9PEZI</name>
<protein>
    <recommendedName>
        <fullName evidence="3">Beta-lactamase-related domain-containing protein</fullName>
    </recommendedName>
</protein>
<accession>A0A176ZWJ3</accession>
<dbReference type="VEuPathDB" id="FungiDB:GMDG_06804"/>
<dbReference type="GeneID" id="36292484"/>
<dbReference type="Pfam" id="PF00144">
    <property type="entry name" value="Beta-lactamase"/>
    <property type="match status" value="1"/>
</dbReference>
<proteinExistence type="inferred from homology"/>
<evidence type="ECO:0000313" key="4">
    <source>
        <dbReference type="EMBL" id="OAF54346.1"/>
    </source>
</evidence>
<dbReference type="SUPFAM" id="SSF56601">
    <property type="entry name" value="beta-lactamase/transpeptidase-like"/>
    <property type="match status" value="1"/>
</dbReference>
<dbReference type="GO" id="GO:0016787">
    <property type="term" value="F:hydrolase activity"/>
    <property type="evidence" value="ECO:0007669"/>
    <property type="project" value="UniProtKB-KW"/>
</dbReference>
<evidence type="ECO:0000259" key="3">
    <source>
        <dbReference type="Pfam" id="PF00144"/>
    </source>
</evidence>
<dbReference type="Proteomes" id="UP000077154">
    <property type="component" value="Unassembled WGS sequence"/>
</dbReference>
<keyword evidence="2" id="KW-0378">Hydrolase</keyword>
<dbReference type="eggNOG" id="ENOG502S4UR">
    <property type="taxonomic scope" value="Eukaryota"/>
</dbReference>
<dbReference type="InterPro" id="IPR012338">
    <property type="entry name" value="Beta-lactam/transpept-like"/>
</dbReference>
<evidence type="ECO:0000256" key="1">
    <source>
        <dbReference type="ARBA" id="ARBA00009009"/>
    </source>
</evidence>